<proteinExistence type="predicted"/>
<dbReference type="Proteomes" id="UP000823399">
    <property type="component" value="Unassembled WGS sequence"/>
</dbReference>
<keyword evidence="2" id="KW-1185">Reference proteome</keyword>
<comment type="caution">
    <text evidence="1">The sequence shown here is derived from an EMBL/GenBank/DDBJ whole genome shotgun (WGS) entry which is preliminary data.</text>
</comment>
<dbReference type="AlphaFoldDB" id="A0A9P7F318"/>
<reference evidence="1" key="1">
    <citation type="journal article" date="2020" name="New Phytol.">
        <title>Comparative genomics reveals dynamic genome evolution in host specialist ectomycorrhizal fungi.</title>
        <authorList>
            <person name="Lofgren L.A."/>
            <person name="Nguyen N.H."/>
            <person name="Vilgalys R."/>
            <person name="Ruytinx J."/>
            <person name="Liao H.L."/>
            <person name="Branco S."/>
            <person name="Kuo A."/>
            <person name="LaButti K."/>
            <person name="Lipzen A."/>
            <person name="Andreopoulos W."/>
            <person name="Pangilinan J."/>
            <person name="Riley R."/>
            <person name="Hundley H."/>
            <person name="Na H."/>
            <person name="Barry K."/>
            <person name="Grigoriev I.V."/>
            <person name="Stajich J.E."/>
            <person name="Kennedy P.G."/>
        </authorList>
    </citation>
    <scope>NUCLEOTIDE SEQUENCE</scope>
    <source>
        <strain evidence="1">FC423</strain>
    </source>
</reference>
<evidence type="ECO:0000313" key="2">
    <source>
        <dbReference type="Proteomes" id="UP000823399"/>
    </source>
</evidence>
<dbReference type="OrthoDB" id="429143at2759"/>
<protein>
    <submittedName>
        <fullName evidence="1">Uncharacterized protein</fullName>
    </submittedName>
</protein>
<dbReference type="GeneID" id="64700285"/>
<sequence>MILFVGRNDGHLTPATFLKFAQLQALFDTVEAIKSYELEQHTASLLVKIIEEKGWASDIDLIEGGHINILFTDEEERDAHKGYDLARQARFNLDGVEWLPQEKVEAEYGVP</sequence>
<gene>
    <name evidence="1" type="ORF">F5147DRAFT_706797</name>
</gene>
<evidence type="ECO:0000313" key="1">
    <source>
        <dbReference type="EMBL" id="KAG2102805.1"/>
    </source>
</evidence>
<dbReference type="EMBL" id="JABBWM010000046">
    <property type="protein sequence ID" value="KAG2102805.1"/>
    <property type="molecule type" value="Genomic_DNA"/>
</dbReference>
<dbReference type="RefSeq" id="XP_041290272.1">
    <property type="nucleotide sequence ID" value="XM_041438026.1"/>
</dbReference>
<name>A0A9P7F318_9AGAM</name>
<organism evidence="1 2">
    <name type="scientific">Suillus discolor</name>
    <dbReference type="NCBI Taxonomy" id="1912936"/>
    <lineage>
        <taxon>Eukaryota</taxon>
        <taxon>Fungi</taxon>
        <taxon>Dikarya</taxon>
        <taxon>Basidiomycota</taxon>
        <taxon>Agaricomycotina</taxon>
        <taxon>Agaricomycetes</taxon>
        <taxon>Agaricomycetidae</taxon>
        <taxon>Boletales</taxon>
        <taxon>Suillineae</taxon>
        <taxon>Suillaceae</taxon>
        <taxon>Suillus</taxon>
    </lineage>
</organism>
<accession>A0A9P7F318</accession>